<organism evidence="1 2">
    <name type="scientific">Ascodesmis nigricans</name>
    <dbReference type="NCBI Taxonomy" id="341454"/>
    <lineage>
        <taxon>Eukaryota</taxon>
        <taxon>Fungi</taxon>
        <taxon>Dikarya</taxon>
        <taxon>Ascomycota</taxon>
        <taxon>Pezizomycotina</taxon>
        <taxon>Pezizomycetes</taxon>
        <taxon>Pezizales</taxon>
        <taxon>Ascodesmidaceae</taxon>
        <taxon>Ascodesmis</taxon>
    </lineage>
</organism>
<dbReference type="GO" id="GO:0005634">
    <property type="term" value="C:nucleus"/>
    <property type="evidence" value="ECO:0007669"/>
    <property type="project" value="TreeGrafter"/>
</dbReference>
<dbReference type="GO" id="GO:0005829">
    <property type="term" value="C:cytosol"/>
    <property type="evidence" value="ECO:0007669"/>
    <property type="project" value="TreeGrafter"/>
</dbReference>
<dbReference type="GO" id="GO:0006457">
    <property type="term" value="P:protein folding"/>
    <property type="evidence" value="ECO:0007669"/>
    <property type="project" value="TreeGrafter"/>
</dbReference>
<dbReference type="GO" id="GO:0051879">
    <property type="term" value="F:Hsp90 protein binding"/>
    <property type="evidence" value="ECO:0007669"/>
    <property type="project" value="TreeGrafter"/>
</dbReference>
<evidence type="ECO:0000313" key="1">
    <source>
        <dbReference type="EMBL" id="TGZ84325.1"/>
    </source>
</evidence>
<protein>
    <submittedName>
        <fullName evidence="1">Uncharacterized protein</fullName>
    </submittedName>
</protein>
<dbReference type="SUPFAM" id="SSF48452">
    <property type="entry name" value="TPR-like"/>
    <property type="match status" value="1"/>
</dbReference>
<dbReference type="EMBL" id="ML220113">
    <property type="protein sequence ID" value="TGZ84325.1"/>
    <property type="molecule type" value="Genomic_DNA"/>
</dbReference>
<dbReference type="AlphaFoldDB" id="A0A4V3SJK7"/>
<evidence type="ECO:0000313" key="2">
    <source>
        <dbReference type="Proteomes" id="UP000298138"/>
    </source>
</evidence>
<reference evidence="1 2" key="1">
    <citation type="submission" date="2019-04" db="EMBL/GenBank/DDBJ databases">
        <title>Comparative genomics and transcriptomics to analyze fruiting body development in filamentous ascomycetes.</title>
        <authorList>
            <consortium name="DOE Joint Genome Institute"/>
            <person name="Lutkenhaus R."/>
            <person name="Traeger S."/>
            <person name="Breuer J."/>
            <person name="Kuo A."/>
            <person name="Lipzen A."/>
            <person name="Pangilinan J."/>
            <person name="Dilworth D."/>
            <person name="Sandor L."/>
            <person name="Poggeler S."/>
            <person name="Barry K."/>
            <person name="Grigoriev I.V."/>
            <person name="Nowrousian M."/>
        </authorList>
    </citation>
    <scope>NUCLEOTIDE SEQUENCE [LARGE SCALE GENOMIC DNA]</scope>
    <source>
        <strain evidence="1 2">CBS 389.68</strain>
    </source>
</reference>
<gene>
    <name evidence="1" type="ORF">EX30DRAFT_103940</name>
</gene>
<dbReference type="InParanoid" id="A0A4V3SJK7"/>
<dbReference type="Pfam" id="PF13181">
    <property type="entry name" value="TPR_8"/>
    <property type="match status" value="1"/>
</dbReference>
<dbReference type="Proteomes" id="UP000298138">
    <property type="component" value="Unassembled WGS sequence"/>
</dbReference>
<keyword evidence="2" id="KW-1185">Reference proteome</keyword>
<dbReference type="PANTHER" id="PTHR46035">
    <property type="entry name" value="TETRATRICOPEPTIDE REPEAT PROTEIN 4"/>
    <property type="match status" value="1"/>
</dbReference>
<dbReference type="GO" id="GO:0030544">
    <property type="term" value="F:Hsp70 protein binding"/>
    <property type="evidence" value="ECO:0007669"/>
    <property type="project" value="TreeGrafter"/>
</dbReference>
<dbReference type="PANTHER" id="PTHR46035:SF3">
    <property type="entry name" value="TRANSLOCATION PROTEIN SEC72"/>
    <property type="match status" value="1"/>
</dbReference>
<accession>A0A4V3SJK7</accession>
<dbReference type="Gene3D" id="1.25.40.10">
    <property type="entry name" value="Tetratricopeptide repeat domain"/>
    <property type="match status" value="1"/>
</dbReference>
<dbReference type="OrthoDB" id="433738at2759"/>
<proteinExistence type="predicted"/>
<dbReference type="InterPro" id="IPR019734">
    <property type="entry name" value="TPR_rpt"/>
</dbReference>
<sequence>MASDPDTYTHHPLLFDPKDKTLSLSHASPSLSKHLNELNTLSKSLSSLPIPIPPPPLPVSPHRSAAIDKLRTSGNNEFRKQQYSSAINYYTMAIQAAQTRPVWEPAGLMRDEMQVLYANRAQAYLGMGCWPEAYADADMAVDMKKIQNPKAWWRKGKALMEMGRVDEAREVLKDGLEFGEDQELRALLKEVEGKIDGRKGKV</sequence>
<name>A0A4V3SJK7_9PEZI</name>
<dbReference type="SMART" id="SM00028">
    <property type="entry name" value="TPR"/>
    <property type="match status" value="3"/>
</dbReference>
<dbReference type="STRING" id="341454.A0A4V3SJK7"/>
<dbReference type="InterPro" id="IPR011990">
    <property type="entry name" value="TPR-like_helical_dom_sf"/>
</dbReference>